<accession>A0A068WKG1</accession>
<protein>
    <submittedName>
        <fullName evidence="2 4">Uncharacterized protein</fullName>
    </submittedName>
</protein>
<reference evidence="4" key="3">
    <citation type="submission" date="2020-10" db="UniProtKB">
        <authorList>
            <consortium name="WormBaseParasite"/>
        </authorList>
    </citation>
    <scope>IDENTIFICATION</scope>
</reference>
<dbReference type="EMBL" id="LK028578">
    <property type="protein sequence ID" value="CDS18099.1"/>
    <property type="molecule type" value="Genomic_DNA"/>
</dbReference>
<dbReference type="WBParaSite" id="EgrG_000584400">
    <property type="protein sequence ID" value="EgrG_000584400"/>
    <property type="gene ID" value="EgrG_000584400"/>
</dbReference>
<dbReference type="Proteomes" id="UP000492820">
    <property type="component" value="Unassembled WGS sequence"/>
</dbReference>
<sequence length="136" mass="15176">MSDSRLTSEQKQQSSVTVGGAQAPSPLHTTTDTQQYSTASVQRKFYCRWYFLNYIQSELEELEGEAVKEREEPHTPSRPTECASADVFRTPDRPSTSSVNTSMIPGRKSAVSRRPSNVPTMSTEEFLQLAEGDDPL</sequence>
<dbReference type="OrthoDB" id="10497157at2759"/>
<evidence type="ECO:0000313" key="3">
    <source>
        <dbReference type="Proteomes" id="UP000492820"/>
    </source>
</evidence>
<name>A0A068WKG1_ECHGR</name>
<feature type="compositionally biased region" description="Polar residues" evidence="1">
    <location>
        <begin position="114"/>
        <end position="125"/>
    </location>
</feature>
<feature type="compositionally biased region" description="Polar residues" evidence="1">
    <location>
        <begin position="93"/>
        <end position="103"/>
    </location>
</feature>
<feature type="region of interest" description="Disordered" evidence="1">
    <location>
        <begin position="1"/>
        <end position="38"/>
    </location>
</feature>
<evidence type="ECO:0000313" key="2">
    <source>
        <dbReference type="EMBL" id="CDS18099.1"/>
    </source>
</evidence>
<organism evidence="2">
    <name type="scientific">Echinococcus granulosus</name>
    <name type="common">Hydatid tapeworm</name>
    <dbReference type="NCBI Taxonomy" id="6210"/>
    <lineage>
        <taxon>Eukaryota</taxon>
        <taxon>Metazoa</taxon>
        <taxon>Spiralia</taxon>
        <taxon>Lophotrochozoa</taxon>
        <taxon>Platyhelminthes</taxon>
        <taxon>Cestoda</taxon>
        <taxon>Eucestoda</taxon>
        <taxon>Cyclophyllidea</taxon>
        <taxon>Taeniidae</taxon>
        <taxon>Echinococcus</taxon>
        <taxon>Echinococcus granulosus group</taxon>
    </lineage>
</organism>
<gene>
    <name evidence="2" type="ORF">EgrG_000584400</name>
</gene>
<evidence type="ECO:0000313" key="4">
    <source>
        <dbReference type="WBParaSite" id="EgrG_000584400"/>
    </source>
</evidence>
<evidence type="ECO:0000256" key="1">
    <source>
        <dbReference type="SAM" id="MobiDB-lite"/>
    </source>
</evidence>
<dbReference type="AlphaFoldDB" id="A0A068WKG1"/>
<feature type="region of interest" description="Disordered" evidence="1">
    <location>
        <begin position="64"/>
        <end position="136"/>
    </location>
</feature>
<reference evidence="2 3" key="1">
    <citation type="journal article" date="2013" name="Nature">
        <title>The genomes of four tapeworm species reveal adaptations to parasitism.</title>
        <authorList>
            <person name="Tsai I.J."/>
            <person name="Zarowiecki M."/>
            <person name="Holroyd N."/>
            <person name="Garciarrubio A."/>
            <person name="Sanchez-Flores A."/>
            <person name="Brooks K.L."/>
            <person name="Tracey A."/>
            <person name="Bobes R.J."/>
            <person name="Fragoso G."/>
            <person name="Sciutto E."/>
            <person name="Aslett M."/>
            <person name="Beasley H."/>
            <person name="Bennett H.M."/>
            <person name="Cai J."/>
            <person name="Camicia F."/>
            <person name="Clark R."/>
            <person name="Cucher M."/>
            <person name="De Silva N."/>
            <person name="Day T.A."/>
            <person name="Deplazes P."/>
            <person name="Estrada K."/>
            <person name="Fernandez C."/>
            <person name="Holland P.W."/>
            <person name="Hou J."/>
            <person name="Hu S."/>
            <person name="Huckvale T."/>
            <person name="Hung S.S."/>
            <person name="Kamenetzky L."/>
            <person name="Keane J.A."/>
            <person name="Kiss F."/>
            <person name="Koziol U."/>
            <person name="Lambert O."/>
            <person name="Liu K."/>
            <person name="Luo X."/>
            <person name="Luo Y."/>
            <person name="Macchiaroli N."/>
            <person name="Nichol S."/>
            <person name="Paps J."/>
            <person name="Parkinson J."/>
            <person name="Pouchkina-Stantcheva N."/>
            <person name="Riddiford N."/>
            <person name="Rosenzvit M."/>
            <person name="Salinas G."/>
            <person name="Wasmuth J.D."/>
            <person name="Zamanian M."/>
            <person name="Zheng Y."/>
            <person name="Cai X."/>
            <person name="Soberon X."/>
            <person name="Olson P.D."/>
            <person name="Laclette J.P."/>
            <person name="Brehm K."/>
            <person name="Berriman M."/>
            <person name="Garciarrubio A."/>
            <person name="Bobes R.J."/>
            <person name="Fragoso G."/>
            <person name="Sanchez-Flores A."/>
            <person name="Estrada K."/>
            <person name="Cevallos M.A."/>
            <person name="Morett E."/>
            <person name="Gonzalez V."/>
            <person name="Portillo T."/>
            <person name="Ochoa-Leyva A."/>
            <person name="Jose M.V."/>
            <person name="Sciutto E."/>
            <person name="Landa A."/>
            <person name="Jimenez L."/>
            <person name="Valdes V."/>
            <person name="Carrero J.C."/>
            <person name="Larralde C."/>
            <person name="Morales-Montor J."/>
            <person name="Limon-Lason J."/>
            <person name="Soberon X."/>
            <person name="Laclette J.P."/>
        </authorList>
    </citation>
    <scope>NUCLEOTIDE SEQUENCE [LARGE SCALE GENOMIC DNA]</scope>
</reference>
<proteinExistence type="predicted"/>
<reference evidence="2" key="2">
    <citation type="submission" date="2014-06" db="EMBL/GenBank/DDBJ databases">
        <authorList>
            <person name="Aslett M."/>
        </authorList>
    </citation>
    <scope>NUCLEOTIDE SEQUENCE</scope>
</reference>
<feature type="compositionally biased region" description="Polar residues" evidence="1">
    <location>
        <begin position="1"/>
        <end position="17"/>
    </location>
</feature>
<feature type="compositionally biased region" description="Polar residues" evidence="1">
    <location>
        <begin position="27"/>
        <end position="38"/>
    </location>
</feature>
<feature type="compositionally biased region" description="Basic and acidic residues" evidence="1">
    <location>
        <begin position="65"/>
        <end position="75"/>
    </location>
</feature>